<evidence type="ECO:0000256" key="1">
    <source>
        <dbReference type="ARBA" id="ARBA00009986"/>
    </source>
</evidence>
<dbReference type="FunFam" id="3.40.605.10:FF:000007">
    <property type="entry name" value="NAD/NADP-dependent betaine aldehyde dehydrogenase"/>
    <property type="match status" value="1"/>
</dbReference>
<geneLocation type="plasmid" evidence="5">
    <name>unnamed2</name>
</geneLocation>
<proteinExistence type="inferred from homology"/>
<dbReference type="RefSeq" id="WP_103992560.1">
    <property type="nucleotide sequence ID" value="NZ_CP031313.1"/>
</dbReference>
<dbReference type="InterPro" id="IPR016163">
    <property type="entry name" value="Ald_DH_C"/>
</dbReference>
<dbReference type="AlphaFoldDB" id="A0A1H6BNN1"/>
<name>A0A1H6BNN1_9EURY</name>
<evidence type="ECO:0000256" key="3">
    <source>
        <dbReference type="ARBA" id="ARBA00023002"/>
    </source>
</evidence>
<dbReference type="GO" id="GO:0016620">
    <property type="term" value="F:oxidoreductase activity, acting on the aldehyde or oxo group of donors, NAD or NADP as acceptor"/>
    <property type="evidence" value="ECO:0007669"/>
    <property type="project" value="InterPro"/>
</dbReference>
<accession>A0A1H6BNN1</accession>
<evidence type="ECO:0000256" key="2">
    <source>
        <dbReference type="ARBA" id="ARBA00011881"/>
    </source>
</evidence>
<dbReference type="InterPro" id="IPR016161">
    <property type="entry name" value="Ald_DH/histidinol_DH"/>
</dbReference>
<dbReference type="Gene3D" id="3.40.605.10">
    <property type="entry name" value="Aldehyde Dehydrogenase, Chain A, domain 1"/>
    <property type="match status" value="1"/>
</dbReference>
<keyword evidence="5" id="KW-0614">Plasmid</keyword>
<keyword evidence="7" id="KW-1185">Reference proteome</keyword>
<comment type="similarity">
    <text evidence="1">Belongs to the aldehyde dehydrogenase family.</text>
</comment>
<dbReference type="InterPro" id="IPR015590">
    <property type="entry name" value="Aldehyde_DH_dom"/>
</dbReference>
<dbReference type="PANTHER" id="PTHR42804:SF1">
    <property type="entry name" value="ALDEHYDE DEHYDROGENASE-RELATED"/>
    <property type="match status" value="1"/>
</dbReference>
<reference evidence="6 7" key="1">
    <citation type="submission" date="2016-10" db="EMBL/GenBank/DDBJ databases">
        <authorList>
            <person name="de Groot N.N."/>
        </authorList>
    </citation>
    <scope>NUCLEOTIDE SEQUENCE [LARGE SCALE GENOMIC DNA]</scope>
    <source>
        <strain evidence="6 7">CGMCC 1.10331</strain>
    </source>
</reference>
<dbReference type="OrthoDB" id="6342at2157"/>
<comment type="subunit">
    <text evidence="2">Homotetramer.</text>
</comment>
<protein>
    <submittedName>
        <fullName evidence="6">Aldehyde dehydrogenase (NAD+)</fullName>
    </submittedName>
    <submittedName>
        <fullName evidence="5">Aldehyde dehydrogenase family protein</fullName>
    </submittedName>
</protein>
<evidence type="ECO:0000313" key="7">
    <source>
        <dbReference type="Proteomes" id="UP000236740"/>
    </source>
</evidence>
<reference evidence="5 8" key="2">
    <citation type="journal article" date="2019" name="Nat. Commun.">
        <title>A new type of DNA phosphorothioation-based antiviral system in archaea.</title>
        <authorList>
            <person name="Xiong L."/>
            <person name="Liu S."/>
            <person name="Chen S."/>
            <person name="Xiao Y."/>
            <person name="Zhu B."/>
            <person name="Gao Y."/>
            <person name="Zhang Y."/>
            <person name="Chen B."/>
            <person name="Luo J."/>
            <person name="Deng Z."/>
            <person name="Chen X."/>
            <person name="Wang L."/>
            <person name="Chen S."/>
        </authorList>
    </citation>
    <scope>NUCLEOTIDE SEQUENCE [LARGE SCALE GENOMIC DNA]</scope>
    <source>
        <strain evidence="5 8">CGMCC 1.10331</strain>
        <plasmid evidence="5 8">unnamed2</plasmid>
    </source>
</reference>
<dbReference type="PANTHER" id="PTHR42804">
    <property type="entry name" value="ALDEHYDE DEHYDROGENASE"/>
    <property type="match status" value="1"/>
</dbReference>
<dbReference type="GeneID" id="39859808"/>
<dbReference type="Pfam" id="PF00171">
    <property type="entry name" value="Aldedh"/>
    <property type="match status" value="1"/>
</dbReference>
<gene>
    <name evidence="5" type="ORF">DV707_16935</name>
    <name evidence="6" type="ORF">SAMN04488133_2876</name>
</gene>
<dbReference type="EMBL" id="FNVN01000005">
    <property type="protein sequence ID" value="SEG62075.1"/>
    <property type="molecule type" value="Genomic_DNA"/>
</dbReference>
<dbReference type="Proteomes" id="UP000296733">
    <property type="component" value="Plasmid unnamed2"/>
</dbReference>
<dbReference type="SUPFAM" id="SSF53720">
    <property type="entry name" value="ALDH-like"/>
    <property type="match status" value="1"/>
</dbReference>
<dbReference type="KEGG" id="hlm:DV707_16935"/>
<keyword evidence="3" id="KW-0560">Oxidoreductase</keyword>
<dbReference type="Proteomes" id="UP000236740">
    <property type="component" value="Unassembled WGS sequence"/>
</dbReference>
<evidence type="ECO:0000313" key="8">
    <source>
        <dbReference type="Proteomes" id="UP000296733"/>
    </source>
</evidence>
<evidence type="ECO:0000313" key="6">
    <source>
        <dbReference type="EMBL" id="SEG62075.1"/>
    </source>
</evidence>
<dbReference type="InterPro" id="IPR016162">
    <property type="entry name" value="Ald_DH_N"/>
</dbReference>
<organism evidence="6 7">
    <name type="scientific">Halobellus limi</name>
    <dbReference type="NCBI Taxonomy" id="699433"/>
    <lineage>
        <taxon>Archaea</taxon>
        <taxon>Methanobacteriati</taxon>
        <taxon>Methanobacteriota</taxon>
        <taxon>Stenosarchaea group</taxon>
        <taxon>Halobacteria</taxon>
        <taxon>Halobacteriales</taxon>
        <taxon>Haloferacaceae</taxon>
        <taxon>Halobellus</taxon>
    </lineage>
</organism>
<dbReference type="Gene3D" id="3.40.309.10">
    <property type="entry name" value="Aldehyde Dehydrogenase, Chain A, domain 2"/>
    <property type="match status" value="1"/>
</dbReference>
<evidence type="ECO:0000313" key="5">
    <source>
        <dbReference type="EMBL" id="QCC49420.1"/>
    </source>
</evidence>
<evidence type="ECO:0000259" key="4">
    <source>
        <dbReference type="Pfam" id="PF00171"/>
    </source>
</evidence>
<sequence length="482" mass="50893">MVTSYQNYVDGEWREPSNGEYFETTDPASPNDVVAEYPRSVAKDANAAVEAAVSAQGDWAATPAPERGAILRGAGSILADRKEELTQLLIREEGKTHAEASGEVQRAVDIFYYFAEKTRDLGGSVKSSSKPQSGLYTVDVPVGVAALITPWNYPIAIPAWKLAPALATGNTVVLNPASLAPGVAVELFEAFDEAGLPPGVANVVTGPGSTVGDAIISHDGVDAVSFTGSSKVGEAVYSKATDNGKRVQTELGGKNPTIVTPSADLEEAADLVSAGAFGVTGQACTACSRAIVHTDIYDEFVDAVIARANEIDVGPGENSDMGPQISENELEGTLEYVDIAEKDGANLEIGGGRPDGERLREGYFVEPTIFSDVDPDHRIAQEEVFGPLLAVIEAESFEDALTVANGTSYGLSASIVTDSHTEAERFVREVEAGVAKVNDKTTGLELHVPFGGFKQSSSETWREQGEAGIGFYTIEKTVYNSF</sequence>
<feature type="domain" description="Aldehyde dehydrogenase" evidence="4">
    <location>
        <begin position="13"/>
        <end position="478"/>
    </location>
</feature>
<dbReference type="EMBL" id="CP031313">
    <property type="protein sequence ID" value="QCC49420.1"/>
    <property type="molecule type" value="Genomic_DNA"/>
</dbReference>